<dbReference type="PANTHER" id="PTHR43807:SF20">
    <property type="entry name" value="FI04487P"/>
    <property type="match status" value="1"/>
</dbReference>
<keyword evidence="4" id="KW-0663">Pyridoxal phosphate</keyword>
<dbReference type="EMBL" id="JACOIJ010000039">
    <property type="protein sequence ID" value="MBD1430805.1"/>
    <property type="molecule type" value="Genomic_DNA"/>
</dbReference>
<keyword evidence="7" id="KW-1185">Reference proteome</keyword>
<evidence type="ECO:0000256" key="2">
    <source>
        <dbReference type="ARBA" id="ARBA00022576"/>
    </source>
</evidence>
<evidence type="ECO:0000259" key="5">
    <source>
        <dbReference type="Pfam" id="PF00155"/>
    </source>
</evidence>
<dbReference type="PANTHER" id="PTHR43807">
    <property type="entry name" value="FI04487P"/>
    <property type="match status" value="1"/>
</dbReference>
<dbReference type="Proteomes" id="UP000651271">
    <property type="component" value="Unassembled WGS sequence"/>
</dbReference>
<dbReference type="Pfam" id="PF00155">
    <property type="entry name" value="Aminotran_1_2"/>
    <property type="match status" value="1"/>
</dbReference>
<evidence type="ECO:0000313" key="7">
    <source>
        <dbReference type="Proteomes" id="UP000651271"/>
    </source>
</evidence>
<feature type="domain" description="Aminotransferase class I/classII large" evidence="5">
    <location>
        <begin position="33"/>
        <end position="382"/>
    </location>
</feature>
<name>A0ABR7YHP1_9SPHI</name>
<comment type="cofactor">
    <cofactor evidence="1">
        <name>pyridoxal 5'-phosphate</name>
        <dbReference type="ChEBI" id="CHEBI:597326"/>
    </cofactor>
</comment>
<gene>
    <name evidence="6" type="ORF">H8B04_14775</name>
</gene>
<evidence type="ECO:0000256" key="1">
    <source>
        <dbReference type="ARBA" id="ARBA00001933"/>
    </source>
</evidence>
<dbReference type="Gene3D" id="3.40.640.10">
    <property type="entry name" value="Type I PLP-dependent aspartate aminotransferase-like (Major domain)"/>
    <property type="match status" value="1"/>
</dbReference>
<keyword evidence="3" id="KW-0808">Transferase</keyword>
<dbReference type="RefSeq" id="WP_190302837.1">
    <property type="nucleotide sequence ID" value="NZ_JACOIJ010000039.1"/>
</dbReference>
<evidence type="ECO:0000313" key="6">
    <source>
        <dbReference type="EMBL" id="MBD1430805.1"/>
    </source>
</evidence>
<organism evidence="6 7">
    <name type="scientific">Sphingobacterium litopenaei</name>
    <dbReference type="NCBI Taxonomy" id="2763500"/>
    <lineage>
        <taxon>Bacteria</taxon>
        <taxon>Pseudomonadati</taxon>
        <taxon>Bacteroidota</taxon>
        <taxon>Sphingobacteriia</taxon>
        <taxon>Sphingobacteriales</taxon>
        <taxon>Sphingobacteriaceae</taxon>
        <taxon>Sphingobacterium</taxon>
    </lineage>
</organism>
<protein>
    <submittedName>
        <fullName evidence="6">Aminotransferase class I/II-fold pyridoxal phosphate-dependent enzyme</fullName>
    </submittedName>
</protein>
<dbReference type="InterPro" id="IPR015422">
    <property type="entry name" value="PyrdxlP-dep_Trfase_small"/>
</dbReference>
<dbReference type="CDD" id="cd00609">
    <property type="entry name" value="AAT_like"/>
    <property type="match status" value="1"/>
</dbReference>
<dbReference type="InterPro" id="IPR015424">
    <property type="entry name" value="PyrdxlP-dep_Trfase"/>
</dbReference>
<accession>A0ABR7YHP1</accession>
<proteinExistence type="predicted"/>
<evidence type="ECO:0000256" key="4">
    <source>
        <dbReference type="ARBA" id="ARBA00022898"/>
    </source>
</evidence>
<comment type="caution">
    <text evidence="6">The sequence shown here is derived from an EMBL/GenBank/DDBJ whole genome shotgun (WGS) entry which is preliminary data.</text>
</comment>
<reference evidence="6 7" key="1">
    <citation type="submission" date="2020-08" db="EMBL/GenBank/DDBJ databases">
        <title>Sphingobacterium sp. DN04309 isolated from aquaculture water.</title>
        <authorList>
            <person name="Zhang M."/>
        </authorList>
    </citation>
    <scope>NUCLEOTIDE SEQUENCE [LARGE SCALE GENOMIC DNA]</scope>
    <source>
        <strain evidence="6 7">DN04309</strain>
    </source>
</reference>
<keyword evidence="2 6" id="KW-0032">Aminotransferase</keyword>
<dbReference type="InterPro" id="IPR004839">
    <property type="entry name" value="Aminotransferase_I/II_large"/>
</dbReference>
<dbReference type="NCBIfam" id="NF006569">
    <property type="entry name" value="PRK09082.1"/>
    <property type="match status" value="1"/>
</dbReference>
<dbReference type="GO" id="GO:0008483">
    <property type="term" value="F:transaminase activity"/>
    <property type="evidence" value="ECO:0007669"/>
    <property type="project" value="UniProtKB-KW"/>
</dbReference>
<dbReference type="Gene3D" id="3.90.1150.10">
    <property type="entry name" value="Aspartate Aminotransferase, domain 1"/>
    <property type="match status" value="1"/>
</dbReference>
<evidence type="ECO:0000256" key="3">
    <source>
        <dbReference type="ARBA" id="ARBA00022679"/>
    </source>
</evidence>
<dbReference type="InterPro" id="IPR015421">
    <property type="entry name" value="PyrdxlP-dep_Trfase_major"/>
</dbReference>
<dbReference type="InterPro" id="IPR051326">
    <property type="entry name" value="Kynurenine-oxoglutarate_AT"/>
</dbReference>
<dbReference type="SUPFAM" id="SSF53383">
    <property type="entry name" value="PLP-dependent transferases"/>
    <property type="match status" value="1"/>
</dbReference>
<sequence>MTQSYLSPFKSKLPNSAISIFSRMSLLAQQQQAINLSQGFPDFDIDPKLISLVTHYMQKGFNQYAPMQGTIELRKVIADKYKQYYNLHVDQNEEITITAGGTEGLYSTIAALIHPGDEVITFEPAYDSYSPSVQSFGGKVVPIELLASDFAIDWNVVRSKITDRTKLIIINNPNNPTGRILSQQDILALEKIVEETGIYVLSDEVYEHLVFDGKKHISVLESDILRQKSFVVASFGKVLHATGWKLGYVVTNPMLTAEFRKIHQFNVFSVNTPIQFAIADYLSDISYYDSLAPLFQQKRDYLIEGIKSTPLQILPCEGTYFLLVDYSNITHSEELAYAEKLTQEKKVATIPISAFYTSGLNQNLLRICFAKKEETIRKALQNLQQM</sequence>